<proteinExistence type="predicted"/>
<comment type="caution">
    <text evidence="4">The sequence shown here is derived from an EMBL/GenBank/DDBJ whole genome shotgun (WGS) entry which is preliminary data.</text>
</comment>
<dbReference type="InterPro" id="IPR003607">
    <property type="entry name" value="HD/PDEase_dom"/>
</dbReference>
<keyword evidence="2" id="KW-1133">Transmembrane helix</keyword>
<reference evidence="4" key="1">
    <citation type="journal article" date="2014" name="Front. Microbiol.">
        <title>High frequency of phylogenetically diverse reductive dehalogenase-homologous genes in deep subseafloor sedimentary metagenomes.</title>
        <authorList>
            <person name="Kawai M."/>
            <person name="Futagami T."/>
            <person name="Toyoda A."/>
            <person name="Takaki Y."/>
            <person name="Nishi S."/>
            <person name="Hori S."/>
            <person name="Arai W."/>
            <person name="Tsubouchi T."/>
            <person name="Morono Y."/>
            <person name="Uchiyama I."/>
            <person name="Ito T."/>
            <person name="Fujiyama A."/>
            <person name="Inagaki F."/>
            <person name="Takami H."/>
        </authorList>
    </citation>
    <scope>NUCLEOTIDE SEQUENCE</scope>
    <source>
        <strain evidence="4">Expedition CK06-06</strain>
    </source>
</reference>
<dbReference type="SUPFAM" id="SSF109604">
    <property type="entry name" value="HD-domain/PDEase-like"/>
    <property type="match status" value="1"/>
</dbReference>
<dbReference type="Pfam" id="PF13487">
    <property type="entry name" value="HD_5"/>
    <property type="match status" value="1"/>
</dbReference>
<dbReference type="AlphaFoldDB" id="X0S6V9"/>
<dbReference type="CDD" id="cd00077">
    <property type="entry name" value="HDc"/>
    <property type="match status" value="1"/>
</dbReference>
<dbReference type="InterPro" id="IPR052020">
    <property type="entry name" value="Cyclic_di-GMP/3'3'-cGAMP_PDE"/>
</dbReference>
<feature type="transmembrane region" description="Helical" evidence="2">
    <location>
        <begin position="25"/>
        <end position="45"/>
    </location>
</feature>
<dbReference type="InterPro" id="IPR037522">
    <property type="entry name" value="HD_GYP_dom"/>
</dbReference>
<keyword evidence="2" id="KW-0812">Transmembrane</keyword>
<dbReference type="Gene3D" id="1.10.3210.10">
    <property type="entry name" value="Hypothetical protein af1432"/>
    <property type="match status" value="1"/>
</dbReference>
<dbReference type="EMBL" id="BARS01004346">
    <property type="protein sequence ID" value="GAF76744.1"/>
    <property type="molecule type" value="Genomic_DNA"/>
</dbReference>
<accession>X0S6V9</accession>
<keyword evidence="2" id="KW-0472">Membrane</keyword>
<protein>
    <recommendedName>
        <fullName evidence="3">HD-GYP domain-containing protein</fullName>
    </recommendedName>
</protein>
<evidence type="ECO:0000259" key="3">
    <source>
        <dbReference type="PROSITE" id="PS51832"/>
    </source>
</evidence>
<feature type="compositionally biased region" description="Basic and acidic residues" evidence="1">
    <location>
        <begin position="286"/>
        <end position="304"/>
    </location>
</feature>
<sequence>QLLFCLSESVVQAHTEMLVETHAPIGLMTALWTVVLLAIVVYVVMAHFFERFDRQGTLAAKESMRQTQELLRTRDAVIFGLAKLADSRDSDTGEHLERIAAYSTALASELRRYSRYLNEITPAFVKLIGISSALHDIGKVGIEDGILLKPGPLTPEEQTRMQDHTIIGGRCLRGIEQHLGSSNFLQMAGKIAFAHHERWDGKGYPYGLAGTEIPLSARIVAIADVYDALATERCYKNVLPHEECVAIIRDHAGTQFDPHLVEVWLGIESRFRDIARQYPAARQARGSREDRLAEPAVEEKHDQHPVPSAAVSN</sequence>
<dbReference type="SMART" id="SM00471">
    <property type="entry name" value="HDc"/>
    <property type="match status" value="1"/>
</dbReference>
<evidence type="ECO:0000256" key="1">
    <source>
        <dbReference type="SAM" id="MobiDB-lite"/>
    </source>
</evidence>
<dbReference type="PANTHER" id="PTHR45228:SF5">
    <property type="entry name" value="CYCLIC DI-GMP PHOSPHODIESTERASE VC_1348-RELATED"/>
    <property type="match status" value="1"/>
</dbReference>
<evidence type="ECO:0000313" key="4">
    <source>
        <dbReference type="EMBL" id="GAF76744.1"/>
    </source>
</evidence>
<gene>
    <name evidence="4" type="ORF">S01H1_08477</name>
</gene>
<feature type="region of interest" description="Disordered" evidence="1">
    <location>
        <begin position="282"/>
        <end position="313"/>
    </location>
</feature>
<evidence type="ECO:0000256" key="2">
    <source>
        <dbReference type="SAM" id="Phobius"/>
    </source>
</evidence>
<feature type="non-terminal residue" evidence="4">
    <location>
        <position position="1"/>
    </location>
</feature>
<organism evidence="4">
    <name type="scientific">marine sediment metagenome</name>
    <dbReference type="NCBI Taxonomy" id="412755"/>
    <lineage>
        <taxon>unclassified sequences</taxon>
        <taxon>metagenomes</taxon>
        <taxon>ecological metagenomes</taxon>
    </lineage>
</organism>
<dbReference type="PROSITE" id="PS51832">
    <property type="entry name" value="HD_GYP"/>
    <property type="match status" value="1"/>
</dbReference>
<feature type="domain" description="HD-GYP" evidence="3">
    <location>
        <begin position="70"/>
        <end position="280"/>
    </location>
</feature>
<name>X0S6V9_9ZZZZ</name>
<dbReference type="PANTHER" id="PTHR45228">
    <property type="entry name" value="CYCLIC DI-GMP PHOSPHODIESTERASE TM_0186-RELATED"/>
    <property type="match status" value="1"/>
</dbReference>